<organism evidence="1 2">
    <name type="scientific">Allocatelliglobosispora scoriae</name>
    <dbReference type="NCBI Taxonomy" id="643052"/>
    <lineage>
        <taxon>Bacteria</taxon>
        <taxon>Bacillati</taxon>
        <taxon>Actinomycetota</taxon>
        <taxon>Actinomycetes</taxon>
        <taxon>Micromonosporales</taxon>
        <taxon>Micromonosporaceae</taxon>
        <taxon>Allocatelliglobosispora</taxon>
    </lineage>
</organism>
<reference evidence="1 2" key="1">
    <citation type="submission" date="2020-08" db="EMBL/GenBank/DDBJ databases">
        <title>Sequencing the genomes of 1000 actinobacteria strains.</title>
        <authorList>
            <person name="Klenk H.-P."/>
        </authorList>
    </citation>
    <scope>NUCLEOTIDE SEQUENCE [LARGE SCALE GENOMIC DNA]</scope>
    <source>
        <strain evidence="1 2">DSM 45362</strain>
    </source>
</reference>
<gene>
    <name evidence="1" type="ORF">F4553_000015</name>
</gene>
<evidence type="ECO:0000313" key="2">
    <source>
        <dbReference type="Proteomes" id="UP000587527"/>
    </source>
</evidence>
<proteinExistence type="predicted"/>
<dbReference type="AlphaFoldDB" id="A0A841BHJ2"/>
<evidence type="ECO:0000313" key="1">
    <source>
        <dbReference type="EMBL" id="MBB5866636.1"/>
    </source>
</evidence>
<sequence>MLVAVAGLGCGLDGVELVAVLLLRAQNRHGGAVVLRLGFGRTAGRVGEVGRVGVDSGAGRRPFRG</sequence>
<accession>A0A841BHJ2</accession>
<dbReference type="Proteomes" id="UP000587527">
    <property type="component" value="Unassembled WGS sequence"/>
</dbReference>
<name>A0A841BHJ2_9ACTN</name>
<dbReference type="RefSeq" id="WP_184830578.1">
    <property type="nucleotide sequence ID" value="NZ_JACHMN010000001.1"/>
</dbReference>
<dbReference type="EMBL" id="JACHMN010000001">
    <property type="protein sequence ID" value="MBB5866636.1"/>
    <property type="molecule type" value="Genomic_DNA"/>
</dbReference>
<protein>
    <submittedName>
        <fullName evidence="1">Uncharacterized protein</fullName>
    </submittedName>
</protein>
<comment type="caution">
    <text evidence="1">The sequence shown here is derived from an EMBL/GenBank/DDBJ whole genome shotgun (WGS) entry which is preliminary data.</text>
</comment>
<keyword evidence="2" id="KW-1185">Reference proteome</keyword>